<dbReference type="InterPro" id="IPR011060">
    <property type="entry name" value="RibuloseP-bd_barrel"/>
</dbReference>
<keyword evidence="2" id="KW-1185">Reference proteome</keyword>
<name>A0A326RPG7_9BACT</name>
<reference evidence="1 2" key="1">
    <citation type="submission" date="2018-06" db="EMBL/GenBank/DDBJ databases">
        <title>Genomic Encyclopedia of Archaeal and Bacterial Type Strains, Phase II (KMG-II): from individual species to whole genera.</title>
        <authorList>
            <person name="Goeker M."/>
        </authorList>
    </citation>
    <scope>NUCLEOTIDE SEQUENCE [LARGE SCALE GENOMIC DNA]</scope>
    <source>
        <strain evidence="1 2">T4</strain>
    </source>
</reference>
<dbReference type="EMBL" id="QKTX01000007">
    <property type="protein sequence ID" value="PZV83069.1"/>
    <property type="molecule type" value="Genomic_DNA"/>
</dbReference>
<dbReference type="AlphaFoldDB" id="A0A326RPG7"/>
<evidence type="ECO:0000313" key="2">
    <source>
        <dbReference type="Proteomes" id="UP000248917"/>
    </source>
</evidence>
<dbReference type="Proteomes" id="UP000248917">
    <property type="component" value="Unassembled WGS sequence"/>
</dbReference>
<gene>
    <name evidence="1" type="ORF">CLV31_10721</name>
</gene>
<organism evidence="1 2">
    <name type="scientific">Algoriphagus aquaeductus</name>
    <dbReference type="NCBI Taxonomy" id="475299"/>
    <lineage>
        <taxon>Bacteria</taxon>
        <taxon>Pseudomonadati</taxon>
        <taxon>Bacteroidota</taxon>
        <taxon>Cytophagia</taxon>
        <taxon>Cytophagales</taxon>
        <taxon>Cyclobacteriaceae</taxon>
        <taxon>Algoriphagus</taxon>
    </lineage>
</organism>
<proteinExistence type="predicted"/>
<dbReference type="SUPFAM" id="SSF51366">
    <property type="entry name" value="Ribulose-phoshate binding barrel"/>
    <property type="match status" value="1"/>
</dbReference>
<protein>
    <submittedName>
        <fullName evidence="1">Phosphoribosylanthranilate isomerase</fullName>
    </submittedName>
</protein>
<dbReference type="Gene3D" id="3.20.20.70">
    <property type="entry name" value="Aldolase class I"/>
    <property type="match status" value="1"/>
</dbReference>
<comment type="caution">
    <text evidence="1">The sequence shown here is derived from an EMBL/GenBank/DDBJ whole genome shotgun (WGS) entry which is preliminary data.</text>
</comment>
<dbReference type="GO" id="GO:0016853">
    <property type="term" value="F:isomerase activity"/>
    <property type="evidence" value="ECO:0007669"/>
    <property type="project" value="UniProtKB-KW"/>
</dbReference>
<sequence length="239" mass="26805">MISAKILIVQAVNLLFSKKMPAYLSVLKPISIRMSLKTFVKINRITNLTDARYCAGMHADLLGFCLEEGTTHFLTPKQFEEITGWVSGIAFAAEFNNSSADQIRNTLNHYEGITWIESEHLEPLLELVGSDLKLLYKQDIKQVKKLENSLGPILQKHLIKLHLTSTNNSLTPDDQEIIQTYSRFTDVILGFGISPTNASDLSEKDWISGLALNGGDEIKPGLRDFDQLAEILENLEIED</sequence>
<keyword evidence="1" id="KW-0413">Isomerase</keyword>
<accession>A0A326RPG7</accession>
<dbReference type="InterPro" id="IPR013785">
    <property type="entry name" value="Aldolase_TIM"/>
</dbReference>
<evidence type="ECO:0000313" key="1">
    <source>
        <dbReference type="EMBL" id="PZV83069.1"/>
    </source>
</evidence>